<reference evidence="2 4" key="1">
    <citation type="journal article" date="2008" name="Science">
        <title>The Physcomitrella genome reveals evolutionary insights into the conquest of land by plants.</title>
        <authorList>
            <person name="Rensing S."/>
            <person name="Lang D."/>
            <person name="Zimmer A."/>
            <person name="Terry A."/>
            <person name="Salamov A."/>
            <person name="Shapiro H."/>
            <person name="Nishiyama T."/>
            <person name="Perroud P.-F."/>
            <person name="Lindquist E."/>
            <person name="Kamisugi Y."/>
            <person name="Tanahashi T."/>
            <person name="Sakakibara K."/>
            <person name="Fujita T."/>
            <person name="Oishi K."/>
            <person name="Shin-I T."/>
            <person name="Kuroki Y."/>
            <person name="Toyoda A."/>
            <person name="Suzuki Y."/>
            <person name="Hashimoto A."/>
            <person name="Yamaguchi K."/>
            <person name="Sugano A."/>
            <person name="Kohara Y."/>
            <person name="Fujiyama A."/>
            <person name="Anterola A."/>
            <person name="Aoki S."/>
            <person name="Ashton N."/>
            <person name="Barbazuk W.B."/>
            <person name="Barker E."/>
            <person name="Bennetzen J."/>
            <person name="Bezanilla M."/>
            <person name="Blankenship R."/>
            <person name="Cho S.H."/>
            <person name="Dutcher S."/>
            <person name="Estelle M."/>
            <person name="Fawcett J.A."/>
            <person name="Gundlach H."/>
            <person name="Hanada K."/>
            <person name="Heyl A."/>
            <person name="Hicks K.A."/>
            <person name="Hugh J."/>
            <person name="Lohr M."/>
            <person name="Mayer K."/>
            <person name="Melkozernov A."/>
            <person name="Murata T."/>
            <person name="Nelson D."/>
            <person name="Pils B."/>
            <person name="Prigge M."/>
            <person name="Reiss B."/>
            <person name="Renner T."/>
            <person name="Rombauts S."/>
            <person name="Rushton P."/>
            <person name="Sanderfoot A."/>
            <person name="Schween G."/>
            <person name="Shiu S.-H."/>
            <person name="Stueber K."/>
            <person name="Theodoulou F.L."/>
            <person name="Tu H."/>
            <person name="Van de Peer Y."/>
            <person name="Verrier P.J."/>
            <person name="Waters E."/>
            <person name="Wood A."/>
            <person name="Yang L."/>
            <person name="Cove D."/>
            <person name="Cuming A."/>
            <person name="Hasebe M."/>
            <person name="Lucas S."/>
            <person name="Mishler D.B."/>
            <person name="Reski R."/>
            <person name="Grigoriev I."/>
            <person name="Quatrano R.S."/>
            <person name="Boore J.L."/>
        </authorList>
    </citation>
    <scope>NUCLEOTIDE SEQUENCE [LARGE SCALE GENOMIC DNA]</scope>
    <source>
        <strain evidence="3 4">cv. Gransden 2004</strain>
    </source>
</reference>
<sequence>MPDPRLLEGIVLFWNMSLWATVALSKDSCIRGCQLLGTSQPQGNYSDGCENYRVASSGILENVGESHFVFRLLQVGATYVGFHSPGSNLEHLLIRTGRIMDASTLSCLYVFNLQPEFSS</sequence>
<dbReference type="InParanoid" id="A0A2K1IWV3"/>
<reference evidence="3" key="3">
    <citation type="submission" date="2020-12" db="UniProtKB">
        <authorList>
            <consortium name="EnsemblPlants"/>
        </authorList>
    </citation>
    <scope>IDENTIFICATION</scope>
</reference>
<feature type="chain" id="PRO_5036042791" evidence="1">
    <location>
        <begin position="24"/>
        <end position="119"/>
    </location>
</feature>
<dbReference type="AlphaFoldDB" id="A0A2K1IWV3"/>
<organism evidence="2">
    <name type="scientific">Physcomitrium patens</name>
    <name type="common">Spreading-leaved earth moss</name>
    <name type="synonym">Physcomitrella patens</name>
    <dbReference type="NCBI Taxonomy" id="3218"/>
    <lineage>
        <taxon>Eukaryota</taxon>
        <taxon>Viridiplantae</taxon>
        <taxon>Streptophyta</taxon>
        <taxon>Embryophyta</taxon>
        <taxon>Bryophyta</taxon>
        <taxon>Bryophytina</taxon>
        <taxon>Bryopsida</taxon>
        <taxon>Funariidae</taxon>
        <taxon>Funariales</taxon>
        <taxon>Funariaceae</taxon>
        <taxon>Physcomitrium</taxon>
    </lineage>
</organism>
<keyword evidence="1" id="KW-0732">Signal</keyword>
<accession>A0A2K1IWV3</accession>
<evidence type="ECO:0000313" key="3">
    <source>
        <dbReference type="EnsemblPlants" id="PAC:32939767.CDS.1"/>
    </source>
</evidence>
<feature type="signal peptide" evidence="1">
    <location>
        <begin position="1"/>
        <end position="23"/>
    </location>
</feature>
<protein>
    <submittedName>
        <fullName evidence="2 3">Uncharacterized protein</fullName>
    </submittedName>
</protein>
<evidence type="ECO:0000256" key="1">
    <source>
        <dbReference type="SAM" id="SignalP"/>
    </source>
</evidence>
<gene>
    <name evidence="2" type="ORF">PHYPA_023576</name>
</gene>
<evidence type="ECO:0000313" key="4">
    <source>
        <dbReference type="Proteomes" id="UP000006727"/>
    </source>
</evidence>
<dbReference type="Proteomes" id="UP000006727">
    <property type="component" value="Chromosome 19"/>
</dbReference>
<reference evidence="2 4" key="2">
    <citation type="journal article" date="2018" name="Plant J.">
        <title>The Physcomitrella patens chromosome-scale assembly reveals moss genome structure and evolution.</title>
        <authorList>
            <person name="Lang D."/>
            <person name="Ullrich K.K."/>
            <person name="Murat F."/>
            <person name="Fuchs J."/>
            <person name="Jenkins J."/>
            <person name="Haas F.B."/>
            <person name="Piednoel M."/>
            <person name="Gundlach H."/>
            <person name="Van Bel M."/>
            <person name="Meyberg R."/>
            <person name="Vives C."/>
            <person name="Morata J."/>
            <person name="Symeonidi A."/>
            <person name="Hiss M."/>
            <person name="Muchero W."/>
            <person name="Kamisugi Y."/>
            <person name="Saleh O."/>
            <person name="Blanc G."/>
            <person name="Decker E.L."/>
            <person name="van Gessel N."/>
            <person name="Grimwood J."/>
            <person name="Hayes R.D."/>
            <person name="Graham S.W."/>
            <person name="Gunter L.E."/>
            <person name="McDaniel S.F."/>
            <person name="Hoernstein S.N.W."/>
            <person name="Larsson A."/>
            <person name="Li F.W."/>
            <person name="Perroud P.F."/>
            <person name="Phillips J."/>
            <person name="Ranjan P."/>
            <person name="Rokshar D.S."/>
            <person name="Rothfels C.J."/>
            <person name="Schneider L."/>
            <person name="Shu S."/>
            <person name="Stevenson D.W."/>
            <person name="Thummler F."/>
            <person name="Tillich M."/>
            <person name="Villarreal Aguilar J.C."/>
            <person name="Widiez T."/>
            <person name="Wong G.K."/>
            <person name="Wymore A."/>
            <person name="Zhang Y."/>
            <person name="Zimmer A.D."/>
            <person name="Quatrano R.S."/>
            <person name="Mayer K.F.X."/>
            <person name="Goodstein D."/>
            <person name="Casacuberta J.M."/>
            <person name="Vandepoele K."/>
            <person name="Reski R."/>
            <person name="Cuming A.C."/>
            <person name="Tuskan G.A."/>
            <person name="Maumus F."/>
            <person name="Salse J."/>
            <person name="Schmutz J."/>
            <person name="Rensing S.A."/>
        </authorList>
    </citation>
    <scope>NUCLEOTIDE SEQUENCE [LARGE SCALE GENOMIC DNA]</scope>
    <source>
        <strain evidence="3 4">cv. Gransden 2004</strain>
    </source>
</reference>
<dbReference type="EMBL" id="ABEU02000019">
    <property type="protein sequence ID" value="PNR33760.1"/>
    <property type="molecule type" value="Genomic_DNA"/>
</dbReference>
<evidence type="ECO:0000313" key="2">
    <source>
        <dbReference type="EMBL" id="PNR33760.1"/>
    </source>
</evidence>
<dbReference type="Gramene" id="Pp3c19_2249V3.1">
    <property type="protein sequence ID" value="PAC:32939767.CDS.1"/>
    <property type="gene ID" value="Pp3c19_2249"/>
</dbReference>
<dbReference type="EnsemblPlants" id="Pp3c19_2249V3.1">
    <property type="protein sequence ID" value="PAC:32939767.CDS.1"/>
    <property type="gene ID" value="Pp3c19_2249"/>
</dbReference>
<name>A0A2K1IWV3_PHYPA</name>
<proteinExistence type="predicted"/>
<keyword evidence="4" id="KW-1185">Reference proteome</keyword>